<comment type="caution">
    <text evidence="1">The sequence shown here is derived from an EMBL/GenBank/DDBJ whole genome shotgun (WGS) entry which is preliminary data.</text>
</comment>
<dbReference type="STRING" id="194197.BWD09_02080"/>
<proteinExistence type="predicted"/>
<dbReference type="EMBL" id="MTBO01000002">
    <property type="protein sequence ID" value="OSI18577.1"/>
    <property type="molecule type" value="Genomic_DNA"/>
</dbReference>
<gene>
    <name evidence="1" type="ORF">BWD09_02080</name>
</gene>
<protein>
    <recommendedName>
        <fullName evidence="3">Lipopolysaccharide biosynthesis protein</fullName>
    </recommendedName>
</protein>
<dbReference type="AlphaFoldDB" id="A0A1X3DGJ5"/>
<keyword evidence="2" id="KW-1185">Reference proteome</keyword>
<dbReference type="RefSeq" id="WP_085365077.1">
    <property type="nucleotide sequence ID" value="NZ_CAUJPZ010000001.1"/>
</dbReference>
<evidence type="ECO:0000313" key="2">
    <source>
        <dbReference type="Proteomes" id="UP000193118"/>
    </source>
</evidence>
<sequence length="342" mass="39640">MNKPTVFLGMPDNMGIYRSIQANLEHHGFNVIHLVSDPRTFRYPSLSARLGVKFRKLVLRDKYAKQKLQAAVFHQNILSTLDAAGQADYALFIRGDLYAPELLAEIRRRIRRTMVNYQWDGMNRYPDIWQTVSKFDRFYVFDPADLQPNGNFLPLTNFYFDYPAAQTDETHADFYFVGSHLPQRSGVIAEFGHQARAHGWTLDFNIVCAAKEEKACRALYPDNIKLSTLTSDYAENLQHAARAKVLVDFKTPIHNGLSFRAFEALGYRKKLITTNTETAKYDFYHPDNIFIWDGETFDGIDDFLKRPYHETAPEIREKYSFGNWIRYVLDIPPYQPIALPEA</sequence>
<dbReference type="Proteomes" id="UP000193118">
    <property type="component" value="Unassembled WGS sequence"/>
</dbReference>
<accession>A0A1X3DGJ5</accession>
<reference evidence="2" key="1">
    <citation type="submission" date="2017-01" db="EMBL/GenBank/DDBJ databases">
        <authorList>
            <person name="Wolfgang W.J."/>
            <person name="Cole J."/>
            <person name="Wroblewski D."/>
            <person name="Mcginnis J."/>
            <person name="Musser K.A."/>
        </authorList>
    </citation>
    <scope>NUCLEOTIDE SEQUENCE [LARGE SCALE GENOMIC DNA]</scope>
    <source>
        <strain evidence="2">DSM 19151</strain>
    </source>
</reference>
<organism evidence="1 2">
    <name type="scientific">Neisseria dentiae</name>
    <dbReference type="NCBI Taxonomy" id="194197"/>
    <lineage>
        <taxon>Bacteria</taxon>
        <taxon>Pseudomonadati</taxon>
        <taxon>Pseudomonadota</taxon>
        <taxon>Betaproteobacteria</taxon>
        <taxon>Neisseriales</taxon>
        <taxon>Neisseriaceae</taxon>
        <taxon>Neisseria</taxon>
    </lineage>
</organism>
<dbReference type="GeneID" id="94579847"/>
<name>A0A1X3DGJ5_9NEIS</name>
<dbReference type="OrthoDB" id="3251881at2"/>
<evidence type="ECO:0008006" key="3">
    <source>
        <dbReference type="Google" id="ProtNLM"/>
    </source>
</evidence>
<evidence type="ECO:0000313" key="1">
    <source>
        <dbReference type="EMBL" id="OSI18577.1"/>
    </source>
</evidence>